<evidence type="ECO:0000313" key="5">
    <source>
        <dbReference type="EMBL" id="AUJ31411.1"/>
    </source>
</evidence>
<organism evidence="5 6">
    <name type="scientific">Liquorilactobacillus nagelii</name>
    <dbReference type="NCBI Taxonomy" id="82688"/>
    <lineage>
        <taxon>Bacteria</taxon>
        <taxon>Bacillati</taxon>
        <taxon>Bacillota</taxon>
        <taxon>Bacilli</taxon>
        <taxon>Lactobacillales</taxon>
        <taxon>Lactobacillaceae</taxon>
        <taxon>Liquorilactobacillus</taxon>
    </lineage>
</organism>
<keyword evidence="3" id="KW-0238">DNA-binding</keyword>
<dbReference type="NCBIfam" id="TIGR00121">
    <property type="entry name" value="birA_ligase"/>
    <property type="match status" value="1"/>
</dbReference>
<dbReference type="GO" id="GO:0004077">
    <property type="term" value="F:biotin--[biotin carboxyl-carrier protein] ligase activity"/>
    <property type="evidence" value="ECO:0007669"/>
    <property type="project" value="UniProtKB-UniRule"/>
</dbReference>
<evidence type="ECO:0000259" key="4">
    <source>
        <dbReference type="PROSITE" id="PS51733"/>
    </source>
</evidence>
<dbReference type="GO" id="GO:0005737">
    <property type="term" value="C:cytoplasm"/>
    <property type="evidence" value="ECO:0007669"/>
    <property type="project" value="TreeGrafter"/>
</dbReference>
<dbReference type="Pfam" id="PF02237">
    <property type="entry name" value="BPL_C"/>
    <property type="match status" value="1"/>
</dbReference>
<name>A0A3S6QTF8_9LACO</name>
<keyword evidence="3" id="KW-0805">Transcription regulation</keyword>
<feature type="binding site" evidence="3">
    <location>
        <begin position="91"/>
        <end position="93"/>
    </location>
    <ligand>
        <name>biotin</name>
        <dbReference type="ChEBI" id="CHEBI:57586"/>
    </ligand>
</feature>
<evidence type="ECO:0000313" key="6">
    <source>
        <dbReference type="Proteomes" id="UP000324497"/>
    </source>
</evidence>
<dbReference type="HAMAP" id="MF_00978">
    <property type="entry name" value="Bifunct_BirA"/>
    <property type="match status" value="1"/>
</dbReference>
<dbReference type="Pfam" id="PF03099">
    <property type="entry name" value="BPL_LplA_LipB"/>
    <property type="match status" value="1"/>
</dbReference>
<keyword evidence="3" id="KW-0067">ATP-binding</keyword>
<dbReference type="Gene3D" id="1.10.10.10">
    <property type="entry name" value="Winged helix-like DNA-binding domain superfamily/Winged helix DNA-binding domain"/>
    <property type="match status" value="1"/>
</dbReference>
<evidence type="ECO:0000256" key="1">
    <source>
        <dbReference type="ARBA" id="ARBA00022598"/>
    </source>
</evidence>
<dbReference type="AlphaFoldDB" id="A0A3S6QTF8"/>
<dbReference type="RefSeq" id="WP_148126266.1">
    <property type="nucleotide sequence ID" value="NZ_CP018180.1"/>
</dbReference>
<dbReference type="SUPFAM" id="SSF55681">
    <property type="entry name" value="Class II aaRS and biotin synthetases"/>
    <property type="match status" value="1"/>
</dbReference>
<dbReference type="Gene3D" id="2.30.30.100">
    <property type="match status" value="1"/>
</dbReference>
<dbReference type="PROSITE" id="PS51733">
    <property type="entry name" value="BPL_LPL_CATALYTIC"/>
    <property type="match status" value="1"/>
</dbReference>
<dbReference type="InterPro" id="IPR004143">
    <property type="entry name" value="BPL_LPL_catalytic"/>
</dbReference>
<dbReference type="InterPro" id="IPR036388">
    <property type="entry name" value="WH-like_DNA-bd_sf"/>
</dbReference>
<dbReference type="Proteomes" id="UP000324497">
    <property type="component" value="Chromosome"/>
</dbReference>
<gene>
    <name evidence="3" type="primary">birA</name>
    <name evidence="5" type="ORF">BSQ50_01825</name>
</gene>
<dbReference type="EC" id="6.3.4.15" evidence="3"/>
<dbReference type="InterPro" id="IPR045864">
    <property type="entry name" value="aa-tRNA-synth_II/BPL/LPL"/>
</dbReference>
<evidence type="ECO:0000256" key="3">
    <source>
        <dbReference type="HAMAP-Rule" id="MF_00978"/>
    </source>
</evidence>
<keyword evidence="3" id="KW-0678">Repressor</keyword>
<evidence type="ECO:0000256" key="2">
    <source>
        <dbReference type="ARBA" id="ARBA00023267"/>
    </source>
</evidence>
<keyword evidence="3" id="KW-0804">Transcription</keyword>
<keyword evidence="2 3" id="KW-0092">Biotin</keyword>
<feature type="binding site" evidence="3">
    <location>
        <position position="187"/>
    </location>
    <ligand>
        <name>biotin</name>
        <dbReference type="ChEBI" id="CHEBI:57586"/>
    </ligand>
</feature>
<dbReference type="PANTHER" id="PTHR12835">
    <property type="entry name" value="BIOTIN PROTEIN LIGASE"/>
    <property type="match status" value="1"/>
</dbReference>
<dbReference type="Pfam" id="PF08279">
    <property type="entry name" value="HTH_11"/>
    <property type="match status" value="1"/>
</dbReference>
<reference evidence="5 6" key="1">
    <citation type="submission" date="2016-11" db="EMBL/GenBank/DDBJ databases">
        <title>Interaction between Lactobacillus species and yeast in water kefir.</title>
        <authorList>
            <person name="Behr J."/>
            <person name="Xu D."/>
            <person name="Vogel R.F."/>
        </authorList>
    </citation>
    <scope>NUCLEOTIDE SEQUENCE [LARGE SCALE GENOMIC DNA]</scope>
    <source>
        <strain evidence="5 6">TMW 1.1827</strain>
    </source>
</reference>
<dbReference type="KEGG" id="lng:BSQ50_01825"/>
<dbReference type="GO" id="GO:0009249">
    <property type="term" value="P:protein lipoylation"/>
    <property type="evidence" value="ECO:0007669"/>
    <property type="project" value="UniProtKB-ARBA"/>
</dbReference>
<dbReference type="InterPro" id="IPR030855">
    <property type="entry name" value="Bifunct_BirA"/>
</dbReference>
<dbReference type="GO" id="GO:0016740">
    <property type="term" value="F:transferase activity"/>
    <property type="evidence" value="ECO:0007669"/>
    <property type="project" value="UniProtKB-ARBA"/>
</dbReference>
<dbReference type="InterPro" id="IPR036390">
    <property type="entry name" value="WH_DNA-bd_sf"/>
</dbReference>
<keyword evidence="3" id="KW-0547">Nucleotide-binding</keyword>
<dbReference type="InterPro" id="IPR013196">
    <property type="entry name" value="HTH_11"/>
</dbReference>
<feature type="binding site" evidence="3">
    <location>
        <position position="116"/>
    </location>
    <ligand>
        <name>biotin</name>
        <dbReference type="ChEBI" id="CHEBI:57586"/>
    </ligand>
</feature>
<dbReference type="InterPro" id="IPR003142">
    <property type="entry name" value="BPL_C"/>
</dbReference>
<comment type="function">
    <text evidence="3">Acts both as a biotin--[acetyl-CoA-carboxylase] ligase and a repressor.</text>
</comment>
<accession>A0A3S6QTF8</accession>
<dbReference type="SUPFAM" id="SSF46785">
    <property type="entry name" value="Winged helix' DNA-binding domain"/>
    <property type="match status" value="1"/>
</dbReference>
<keyword evidence="1 3" id="KW-0436">Ligase</keyword>
<dbReference type="GO" id="GO:0006355">
    <property type="term" value="P:regulation of DNA-templated transcription"/>
    <property type="evidence" value="ECO:0007669"/>
    <property type="project" value="UniProtKB-UniRule"/>
</dbReference>
<feature type="DNA-binding region" description="H-T-H motif" evidence="3">
    <location>
        <begin position="20"/>
        <end position="39"/>
    </location>
</feature>
<feature type="domain" description="BPL/LPL catalytic" evidence="4">
    <location>
        <begin position="75"/>
        <end position="263"/>
    </location>
</feature>
<dbReference type="PANTHER" id="PTHR12835:SF5">
    <property type="entry name" value="BIOTIN--PROTEIN LIGASE"/>
    <property type="match status" value="1"/>
</dbReference>
<dbReference type="GO" id="GO:0005524">
    <property type="term" value="F:ATP binding"/>
    <property type="evidence" value="ECO:0007669"/>
    <property type="project" value="UniProtKB-UniRule"/>
</dbReference>
<dbReference type="GO" id="GO:0003677">
    <property type="term" value="F:DNA binding"/>
    <property type="evidence" value="ECO:0007669"/>
    <property type="project" value="UniProtKB-UniRule"/>
</dbReference>
<comment type="catalytic activity">
    <reaction evidence="3">
        <text>biotin + L-lysyl-[protein] + ATP = N(6)-biotinyl-L-lysyl-[protein] + AMP + diphosphate + H(+)</text>
        <dbReference type="Rhea" id="RHEA:11756"/>
        <dbReference type="Rhea" id="RHEA-COMP:9752"/>
        <dbReference type="Rhea" id="RHEA-COMP:10505"/>
        <dbReference type="ChEBI" id="CHEBI:15378"/>
        <dbReference type="ChEBI" id="CHEBI:29969"/>
        <dbReference type="ChEBI" id="CHEBI:30616"/>
        <dbReference type="ChEBI" id="CHEBI:33019"/>
        <dbReference type="ChEBI" id="CHEBI:57586"/>
        <dbReference type="ChEBI" id="CHEBI:83144"/>
        <dbReference type="ChEBI" id="CHEBI:456215"/>
        <dbReference type="EC" id="6.3.4.15"/>
    </reaction>
</comment>
<proteinExistence type="inferred from homology"/>
<keyword evidence="6" id="KW-1185">Reference proteome</keyword>
<dbReference type="Gene3D" id="3.30.930.10">
    <property type="entry name" value="Bira Bifunctional Protein, Domain 2"/>
    <property type="match status" value="1"/>
</dbReference>
<dbReference type="InterPro" id="IPR004408">
    <property type="entry name" value="Biotin_CoA_COase_ligase"/>
</dbReference>
<sequence>MDHTQAVLKLISLAQEPISGEKIAAQLTITRAAVWKIIQVLQKKGYPIISHRRRGYEYQDNGFLNKYLLQAGLTSNLQPQLDFEIHQSIDSTNLRAKQLSVVQSIKKPLIILSDRQTAGYGRYGRNYSCPSNSGIYLSILLPNQTNILNPGLLTTATALAVSYTIEQQLQVTPQIKWVNDLMLQQKKIVGILTEAVSDIESRSIGQVVVGIGINFLTETDKLPEQIRNSAGSLREAVIKAKISRNQFIAALLNQFFALYKNYQTGDFLPAYRQRCYLLQHQVMITQGTQKFTGQAIDIDNQGRLVLADGQHIASGEVTRIRLQ</sequence>
<protein>
    <recommendedName>
        <fullName evidence="3">Bifunctional ligase/repressor BirA</fullName>
    </recommendedName>
    <alternativeName>
        <fullName evidence="3">Biotin--[acetyl-CoA-carboxylase] ligase</fullName>
        <ecNumber evidence="3">6.3.4.15</ecNumber>
    </alternativeName>
    <alternativeName>
        <fullName evidence="3">Biotin--protein ligase</fullName>
    </alternativeName>
    <alternativeName>
        <fullName evidence="3">Biotin-[acetyl-CoA carboxylase] synthetase</fullName>
    </alternativeName>
</protein>
<comment type="similarity">
    <text evidence="3">Belongs to the biotin--protein ligase family.</text>
</comment>
<dbReference type="CDD" id="cd16442">
    <property type="entry name" value="BPL"/>
    <property type="match status" value="1"/>
</dbReference>
<comment type="caution">
    <text evidence="3">Lacks conserved residue(s) required for the propagation of feature annotation.</text>
</comment>
<dbReference type="EMBL" id="CP018180">
    <property type="protein sequence ID" value="AUJ31411.1"/>
    <property type="molecule type" value="Genomic_DNA"/>
</dbReference>